<keyword evidence="2" id="KW-1185">Reference proteome</keyword>
<dbReference type="Proteomes" id="UP000030152">
    <property type="component" value="Unassembled WGS sequence"/>
</dbReference>
<protein>
    <submittedName>
        <fullName evidence="1">Uncharacterized protein</fullName>
    </submittedName>
</protein>
<name>A0A0A2M3X6_9FLAO</name>
<reference evidence="1 2" key="1">
    <citation type="submission" date="2013-09" db="EMBL/GenBank/DDBJ databases">
        <authorList>
            <person name="Zeng Z."/>
            <person name="Chen C."/>
        </authorList>
    </citation>
    <scope>NUCLEOTIDE SEQUENCE [LARGE SCALE GENOMIC DNA]</scope>
    <source>
        <strain evidence="1 2">WB 3.3-2</strain>
    </source>
</reference>
<dbReference type="OrthoDB" id="9816400at2"/>
<organism evidence="1 2">
    <name type="scientific">Flavobacterium rivuli WB 3.3-2 = DSM 21788</name>
    <dbReference type="NCBI Taxonomy" id="1121895"/>
    <lineage>
        <taxon>Bacteria</taxon>
        <taxon>Pseudomonadati</taxon>
        <taxon>Bacteroidota</taxon>
        <taxon>Flavobacteriia</taxon>
        <taxon>Flavobacteriales</taxon>
        <taxon>Flavobacteriaceae</taxon>
        <taxon>Flavobacterium</taxon>
    </lineage>
</organism>
<gene>
    <name evidence="1" type="ORF">Q765_08450</name>
</gene>
<accession>A0A0A2M3X6</accession>
<evidence type="ECO:0000313" key="2">
    <source>
        <dbReference type="Proteomes" id="UP000030152"/>
    </source>
</evidence>
<dbReference type="EMBL" id="JRLX01000007">
    <property type="protein sequence ID" value="KGO86979.1"/>
    <property type="molecule type" value="Genomic_DNA"/>
</dbReference>
<proteinExistence type="predicted"/>
<dbReference type="STRING" id="1121895.GCA_000378485_02005"/>
<dbReference type="RefSeq" id="WP_020213165.1">
    <property type="nucleotide sequence ID" value="NZ_JRLX01000007.1"/>
</dbReference>
<dbReference type="AlphaFoldDB" id="A0A0A2M3X6"/>
<evidence type="ECO:0000313" key="1">
    <source>
        <dbReference type="EMBL" id="KGO86979.1"/>
    </source>
</evidence>
<sequence length="279" mass="33254">MKFPYYSLQLIKETNNPHNRFIAYPTGDYAKIVIESITVEDNSAHPFLHYSKETFYFTSFGKIKKIHTLSGHPEFLKENFTDYEYDDLHNRIKENGESCLYIYNGDGNLMSKWFEKSNLKLTISYDDKQRMIKTTTLECNQIESYTEYKYDGLDRVIEILEYGYPEDEVQEYREKGIVLKYRETMSYIEAENNQTVCTYENLDVLEDFTSREQFIIDANAYVLKHQYVRQNGKVSTEKVYTYTYTRNSDIEEILETQISYHDYAEGQVANKNKHIYTYQ</sequence>
<comment type="caution">
    <text evidence="1">The sequence shown here is derived from an EMBL/GenBank/DDBJ whole genome shotgun (WGS) entry which is preliminary data.</text>
</comment>